<evidence type="ECO:0000313" key="3">
    <source>
        <dbReference type="Proteomes" id="UP000823935"/>
    </source>
</evidence>
<reference evidence="2" key="1">
    <citation type="submission" date="2020-10" db="EMBL/GenBank/DDBJ databases">
        <authorList>
            <person name="Gilroy R."/>
        </authorList>
    </citation>
    <scope>NUCLEOTIDE SEQUENCE</scope>
    <source>
        <strain evidence="2">CHK190-19873</strain>
    </source>
</reference>
<proteinExistence type="predicted"/>
<evidence type="ECO:0000313" key="2">
    <source>
        <dbReference type="EMBL" id="HIS30576.1"/>
    </source>
</evidence>
<name>A0A9D1ERT4_9FIRM</name>
<evidence type="ECO:0008006" key="4">
    <source>
        <dbReference type="Google" id="ProtNLM"/>
    </source>
</evidence>
<evidence type="ECO:0000256" key="1">
    <source>
        <dbReference type="SAM" id="SignalP"/>
    </source>
</evidence>
<keyword evidence="1" id="KW-0732">Signal</keyword>
<accession>A0A9D1ERT4</accession>
<reference evidence="2" key="2">
    <citation type="journal article" date="2021" name="PeerJ">
        <title>Extensive microbial diversity within the chicken gut microbiome revealed by metagenomics and culture.</title>
        <authorList>
            <person name="Gilroy R."/>
            <person name="Ravi A."/>
            <person name="Getino M."/>
            <person name="Pursley I."/>
            <person name="Horton D.L."/>
            <person name="Alikhan N.F."/>
            <person name="Baker D."/>
            <person name="Gharbi K."/>
            <person name="Hall N."/>
            <person name="Watson M."/>
            <person name="Adriaenssens E.M."/>
            <person name="Foster-Nyarko E."/>
            <person name="Jarju S."/>
            <person name="Secka A."/>
            <person name="Antonio M."/>
            <person name="Oren A."/>
            <person name="Chaudhuri R.R."/>
            <person name="La Ragione R."/>
            <person name="Hildebrand F."/>
            <person name="Pallen M.J."/>
        </authorList>
    </citation>
    <scope>NUCLEOTIDE SEQUENCE</scope>
    <source>
        <strain evidence="2">CHK190-19873</strain>
    </source>
</reference>
<organism evidence="2 3">
    <name type="scientific">Candidatus Limivivens intestinipullorum</name>
    <dbReference type="NCBI Taxonomy" id="2840858"/>
    <lineage>
        <taxon>Bacteria</taxon>
        <taxon>Bacillati</taxon>
        <taxon>Bacillota</taxon>
        <taxon>Clostridia</taxon>
        <taxon>Lachnospirales</taxon>
        <taxon>Lachnospiraceae</taxon>
        <taxon>Lachnospiraceae incertae sedis</taxon>
        <taxon>Candidatus Limivivens</taxon>
    </lineage>
</organism>
<sequence length="316" mass="35300">MKGMKNLKRAALILAAVSCCVFSGGMTSSAKTAVSEEKTVYKPSVLTEVTAKSRKVQVYVYENTTLYVKAGNKRIYKKSFSSEGVKRITIPAQKKGTTLSFWLVNENNGKKGAVVKTRVLAKNTSARVEAPKVTQEGQDLLIKGEMGDRVYVRQTRGSRKNKWYLVGVITSKRGLKVRVETPDADSKTIPCMVRLKGANGKFSKTVTLKLRASDFPTGVEEQNSWDKQTGDLEPQYVSGKMRIVEKEENSLLLQDSREQLYYVSRSAVKKILTSGSLETSFAKLEKGQDVWIYYNGEVMESYPLQISEVLEMMIAK</sequence>
<feature type="chain" id="PRO_5039285314" description="DUF4367 domain-containing protein" evidence="1">
    <location>
        <begin position="31"/>
        <end position="316"/>
    </location>
</feature>
<feature type="signal peptide" evidence="1">
    <location>
        <begin position="1"/>
        <end position="30"/>
    </location>
</feature>
<dbReference type="AlphaFoldDB" id="A0A9D1ERT4"/>
<gene>
    <name evidence="2" type="ORF">IAB44_03360</name>
</gene>
<protein>
    <recommendedName>
        <fullName evidence="4">DUF4367 domain-containing protein</fullName>
    </recommendedName>
</protein>
<dbReference type="Proteomes" id="UP000823935">
    <property type="component" value="Unassembled WGS sequence"/>
</dbReference>
<comment type="caution">
    <text evidence="2">The sequence shown here is derived from an EMBL/GenBank/DDBJ whole genome shotgun (WGS) entry which is preliminary data.</text>
</comment>
<dbReference type="EMBL" id="DVIQ01000019">
    <property type="protein sequence ID" value="HIS30576.1"/>
    <property type="molecule type" value="Genomic_DNA"/>
</dbReference>